<proteinExistence type="predicted"/>
<name>A0ABV8VX16_9BACI</name>
<keyword evidence="3" id="KW-1185">Reference proteome</keyword>
<dbReference type="PROSITE" id="PS51462">
    <property type="entry name" value="NUDIX"/>
    <property type="match status" value="1"/>
</dbReference>
<accession>A0ABV8VX16</accession>
<dbReference type="RefSeq" id="WP_390200523.1">
    <property type="nucleotide sequence ID" value="NZ_JBHSDV010000006.1"/>
</dbReference>
<dbReference type="Gene3D" id="3.90.79.10">
    <property type="entry name" value="Nucleoside Triphosphate Pyrophosphohydrolase"/>
    <property type="match status" value="1"/>
</dbReference>
<evidence type="ECO:0000259" key="1">
    <source>
        <dbReference type="PROSITE" id="PS51462"/>
    </source>
</evidence>
<dbReference type="CDD" id="cd04692">
    <property type="entry name" value="NUDIX_Hydrolase"/>
    <property type="match status" value="1"/>
</dbReference>
<dbReference type="InterPro" id="IPR000086">
    <property type="entry name" value="NUDIX_hydrolase_dom"/>
</dbReference>
<gene>
    <name evidence="2" type="ORF">ACFOZ1_14810</name>
</gene>
<dbReference type="Proteomes" id="UP001595880">
    <property type="component" value="Unassembled WGS sequence"/>
</dbReference>
<sequence>MNEYIDIFNDKYEYLGTSTKKEAHAKGEWHRVFTCIIVDPQDETIVLQKKTPNRYNFERPDYLDISVGGHYKAGEAIEDGVREIKEELGIEVSYDKLVPLGIRQTVVTLASNYINKEFQHIHLLEYKAPLDSYQLSGDEVSGVVKVPVSQGIDLLTGKINNIEAKGIFFLNNKEIEKKLNLSIEDFVPNYLKTDQIFLRLFIAAEKYFKKNYESNLFW</sequence>
<dbReference type="Pfam" id="PF00293">
    <property type="entry name" value="NUDIX"/>
    <property type="match status" value="1"/>
</dbReference>
<feature type="domain" description="Nudix hydrolase" evidence="1">
    <location>
        <begin position="28"/>
        <end position="169"/>
    </location>
</feature>
<dbReference type="SUPFAM" id="SSF55811">
    <property type="entry name" value="Nudix"/>
    <property type="match status" value="1"/>
</dbReference>
<organism evidence="2 3">
    <name type="scientific">Gracilibacillus marinus</name>
    <dbReference type="NCBI Taxonomy" id="630535"/>
    <lineage>
        <taxon>Bacteria</taxon>
        <taxon>Bacillati</taxon>
        <taxon>Bacillota</taxon>
        <taxon>Bacilli</taxon>
        <taxon>Bacillales</taxon>
        <taxon>Bacillaceae</taxon>
        <taxon>Gracilibacillus</taxon>
    </lineage>
</organism>
<dbReference type="EMBL" id="JBHSDV010000006">
    <property type="protein sequence ID" value="MFC4389054.1"/>
    <property type="molecule type" value="Genomic_DNA"/>
</dbReference>
<evidence type="ECO:0000313" key="2">
    <source>
        <dbReference type="EMBL" id="MFC4389054.1"/>
    </source>
</evidence>
<evidence type="ECO:0000313" key="3">
    <source>
        <dbReference type="Proteomes" id="UP001595880"/>
    </source>
</evidence>
<reference evidence="3" key="1">
    <citation type="journal article" date="2019" name="Int. J. Syst. Evol. Microbiol.">
        <title>The Global Catalogue of Microorganisms (GCM) 10K type strain sequencing project: providing services to taxonomists for standard genome sequencing and annotation.</title>
        <authorList>
            <consortium name="The Broad Institute Genomics Platform"/>
            <consortium name="The Broad Institute Genome Sequencing Center for Infectious Disease"/>
            <person name="Wu L."/>
            <person name="Ma J."/>
        </authorList>
    </citation>
    <scope>NUCLEOTIDE SEQUENCE [LARGE SCALE GENOMIC DNA]</scope>
    <source>
        <strain evidence="3">KACC 14058</strain>
    </source>
</reference>
<comment type="caution">
    <text evidence="2">The sequence shown here is derived from an EMBL/GenBank/DDBJ whole genome shotgun (WGS) entry which is preliminary data.</text>
</comment>
<dbReference type="InterPro" id="IPR015797">
    <property type="entry name" value="NUDIX_hydrolase-like_dom_sf"/>
</dbReference>
<protein>
    <submittedName>
        <fullName evidence="2">NUDIX domain-containing protein</fullName>
    </submittedName>
</protein>